<accession>A0A3A1YXY2</accession>
<feature type="signal peptide" evidence="1">
    <location>
        <begin position="1"/>
        <end position="19"/>
    </location>
</feature>
<keyword evidence="1" id="KW-0732">Signal</keyword>
<dbReference type="OrthoDB" id="14727at2"/>
<dbReference type="InterPro" id="IPR007332">
    <property type="entry name" value="DUF411"/>
</dbReference>
<reference evidence="2 3" key="1">
    <citation type="submission" date="2017-08" db="EMBL/GenBank/DDBJ databases">
        <title>Pusillimonas indicus sp. nov., a member of the family Alcaligenaceae isolated from surface seawater.</title>
        <authorList>
            <person name="Li J."/>
        </authorList>
    </citation>
    <scope>NUCLEOTIDE SEQUENCE [LARGE SCALE GENOMIC DNA]</scope>
    <source>
        <strain evidence="2 3">L52-1-41</strain>
    </source>
</reference>
<evidence type="ECO:0000313" key="3">
    <source>
        <dbReference type="Proteomes" id="UP000266206"/>
    </source>
</evidence>
<dbReference type="Pfam" id="PF04214">
    <property type="entry name" value="DUF411"/>
    <property type="match status" value="1"/>
</dbReference>
<name>A0A3A1YXY2_9BURK</name>
<dbReference type="InterPro" id="IPR036249">
    <property type="entry name" value="Thioredoxin-like_sf"/>
</dbReference>
<dbReference type="RefSeq" id="WP_114420414.1">
    <property type="nucleotide sequence ID" value="NZ_NQYH01000001.1"/>
</dbReference>
<gene>
    <name evidence="2" type="ORF">CJP73_02730</name>
</gene>
<dbReference type="Proteomes" id="UP000266206">
    <property type="component" value="Unassembled WGS sequence"/>
</dbReference>
<proteinExistence type="predicted"/>
<dbReference type="EMBL" id="NQYH01000001">
    <property type="protein sequence ID" value="RIY42361.1"/>
    <property type="molecule type" value="Genomic_DNA"/>
</dbReference>
<dbReference type="AlphaFoldDB" id="A0A3A1YXY2"/>
<evidence type="ECO:0000313" key="2">
    <source>
        <dbReference type="EMBL" id="RIY42361.1"/>
    </source>
</evidence>
<feature type="chain" id="PRO_5017270102" evidence="1">
    <location>
        <begin position="20"/>
        <end position="138"/>
    </location>
</feature>
<organism evidence="2 3">
    <name type="scientific">Neopusillimonas maritima</name>
    <dbReference type="NCBI Taxonomy" id="2026239"/>
    <lineage>
        <taxon>Bacteria</taxon>
        <taxon>Pseudomonadati</taxon>
        <taxon>Pseudomonadota</taxon>
        <taxon>Betaproteobacteria</taxon>
        <taxon>Burkholderiales</taxon>
        <taxon>Alcaligenaceae</taxon>
        <taxon>Neopusillimonas</taxon>
    </lineage>
</organism>
<comment type="caution">
    <text evidence="2">The sequence shown here is derived from an EMBL/GenBank/DDBJ whole genome shotgun (WGS) entry which is preliminary data.</text>
</comment>
<dbReference type="SUPFAM" id="SSF52833">
    <property type="entry name" value="Thioredoxin-like"/>
    <property type="match status" value="1"/>
</dbReference>
<protein>
    <submittedName>
        <fullName evidence="2">CopG family transcriptional regulator</fullName>
    </submittedName>
</protein>
<evidence type="ECO:0000256" key="1">
    <source>
        <dbReference type="SAM" id="SignalP"/>
    </source>
</evidence>
<sequence>MKKRLAFLATLLVASMAHANDASLTVYQDPNCGCCTGWAEHMRESGFEVKQIKTRDMVSVKEKLGVPVKLGSCHTAVMDETGQVVEGHVPANVVRKLLANPAMKGVAAPGMPTNAPGMGALNGNLVTVDFQGRPFSRD</sequence>